<feature type="region of interest" description="Disordered" evidence="12">
    <location>
        <begin position="551"/>
        <end position="587"/>
    </location>
</feature>
<dbReference type="EMBL" id="BAABAJ010000011">
    <property type="protein sequence ID" value="GAA3925172.1"/>
    <property type="molecule type" value="Genomic_DNA"/>
</dbReference>
<evidence type="ECO:0000256" key="11">
    <source>
        <dbReference type="PROSITE-ProRule" id="PRU00560"/>
    </source>
</evidence>
<keyword evidence="7" id="KW-0413">Isomerase</keyword>
<evidence type="ECO:0000256" key="12">
    <source>
        <dbReference type="SAM" id="MobiDB-lite"/>
    </source>
</evidence>
<evidence type="ECO:0000256" key="4">
    <source>
        <dbReference type="ARBA" id="ARBA00022806"/>
    </source>
</evidence>
<evidence type="ECO:0000259" key="13">
    <source>
        <dbReference type="PROSITE" id="PS51198"/>
    </source>
</evidence>
<keyword evidence="2 11" id="KW-0547">Nucleotide-binding</keyword>
<dbReference type="InterPro" id="IPR027417">
    <property type="entry name" value="P-loop_NTPase"/>
</dbReference>
<feature type="binding site" evidence="11">
    <location>
        <begin position="21"/>
        <end position="28"/>
    </location>
    <ligand>
        <name>ATP</name>
        <dbReference type="ChEBI" id="CHEBI:30616"/>
    </ligand>
</feature>
<evidence type="ECO:0000256" key="8">
    <source>
        <dbReference type="ARBA" id="ARBA00034617"/>
    </source>
</evidence>
<dbReference type="Pfam" id="PF13361">
    <property type="entry name" value="UvrD_C"/>
    <property type="match status" value="1"/>
</dbReference>
<evidence type="ECO:0000256" key="3">
    <source>
        <dbReference type="ARBA" id="ARBA00022801"/>
    </source>
</evidence>
<keyword evidence="4 11" id="KW-0347">Helicase</keyword>
<dbReference type="InterPro" id="IPR014016">
    <property type="entry name" value="UvrD-like_ATP-bd"/>
</dbReference>
<feature type="domain" description="UvrD-like helicase ATP-binding" evidence="13">
    <location>
        <begin position="1"/>
        <end position="272"/>
    </location>
</feature>
<comment type="caution">
    <text evidence="14">The sequence shown here is derived from an EMBL/GenBank/DDBJ whole genome shotgun (WGS) entry which is preliminary data.</text>
</comment>
<comment type="catalytic activity">
    <reaction evidence="10">
        <text>ATP + H2O = ADP + phosphate + H(+)</text>
        <dbReference type="Rhea" id="RHEA:13065"/>
        <dbReference type="ChEBI" id="CHEBI:15377"/>
        <dbReference type="ChEBI" id="CHEBI:15378"/>
        <dbReference type="ChEBI" id="CHEBI:30616"/>
        <dbReference type="ChEBI" id="CHEBI:43474"/>
        <dbReference type="ChEBI" id="CHEBI:456216"/>
        <dbReference type="EC" id="5.6.2.4"/>
    </reaction>
</comment>
<evidence type="ECO:0000256" key="1">
    <source>
        <dbReference type="ARBA" id="ARBA00009922"/>
    </source>
</evidence>
<comment type="similarity">
    <text evidence="1">Belongs to the helicase family. UvrD subfamily.</text>
</comment>
<keyword evidence="3 11" id="KW-0378">Hydrolase</keyword>
<evidence type="ECO:0000256" key="7">
    <source>
        <dbReference type="ARBA" id="ARBA00023235"/>
    </source>
</evidence>
<evidence type="ECO:0000256" key="5">
    <source>
        <dbReference type="ARBA" id="ARBA00022840"/>
    </source>
</evidence>
<keyword evidence="15" id="KW-1185">Reference proteome</keyword>
<dbReference type="PROSITE" id="PS51198">
    <property type="entry name" value="UVRD_HELICASE_ATP_BIND"/>
    <property type="match status" value="1"/>
</dbReference>
<keyword evidence="5 11" id="KW-0067">ATP-binding</keyword>
<evidence type="ECO:0000313" key="15">
    <source>
        <dbReference type="Proteomes" id="UP001501000"/>
    </source>
</evidence>
<dbReference type="Pfam" id="PF00580">
    <property type="entry name" value="UvrD-helicase"/>
    <property type="match status" value="1"/>
</dbReference>
<organism evidence="14 15">
    <name type="scientific">Streptomyces gulbargensis</name>
    <dbReference type="NCBI Taxonomy" id="364901"/>
    <lineage>
        <taxon>Bacteria</taxon>
        <taxon>Bacillati</taxon>
        <taxon>Actinomycetota</taxon>
        <taxon>Actinomycetes</taxon>
        <taxon>Kitasatosporales</taxon>
        <taxon>Streptomycetaceae</taxon>
        <taxon>Streptomyces</taxon>
    </lineage>
</organism>
<dbReference type="Proteomes" id="UP001501000">
    <property type="component" value="Unassembled WGS sequence"/>
</dbReference>
<sequence length="587" mass="63815">MIQETGLDPACSPAANLLAIAPPGCGKTELLARRAVHLLGGLQPHQRILALTFSNRAKQNLRERLLRTLGPQRFSRHVRVTNFHGHAADIIRAHGRTLGLDPATPMPGRSTLADAISLFTDGLDIGPAFNRRKAIEAALTAAKQGPYDDDEVREALAASGNTFAQQIEAKRLAEGIFHYEDLLRHAQRLLRVEEIARLYQLHYGAVLVDEFQDLSPQQLDIALASSSASRTFVGDPLQGIFSWAGARPAEVERELRNICGEPRRLTLSYRSSPAVLDVVNHVAARLDDVADLRSIRPDAWPRGGAAATASFNSGGEEAGWIVDRATEILSAFPKATIGVITRSGWRRKYVDAAFSDAAHLRCQRWDLAIEDNAMVQRLVATVAQLPRQADMERLRSAVLGGIDPSDVDTMEQATNALSEFERLAIQAGSLAAAAAQLRIVEEGSAIEPGVHLLNAHTGKGQQFDWVFVPGFEDWHIPDGRADTAEQLAEELRVVLVMVSRARHGVVITRARSLISKAGNPYATRESQWWPVIVEACPMNANTLAQHISELASQGAPRDESVSAPPQASEQVRTEVAEDSVATGTVGQ</sequence>
<keyword evidence="6" id="KW-0238">DNA-binding</keyword>
<reference evidence="15" key="1">
    <citation type="journal article" date="2019" name="Int. J. Syst. Evol. Microbiol.">
        <title>The Global Catalogue of Microorganisms (GCM) 10K type strain sequencing project: providing services to taxonomists for standard genome sequencing and annotation.</title>
        <authorList>
            <consortium name="The Broad Institute Genomics Platform"/>
            <consortium name="The Broad Institute Genome Sequencing Center for Infectious Disease"/>
            <person name="Wu L."/>
            <person name="Ma J."/>
        </authorList>
    </citation>
    <scope>NUCLEOTIDE SEQUENCE [LARGE SCALE GENOMIC DNA]</scope>
    <source>
        <strain evidence="15">JCM 16956</strain>
    </source>
</reference>
<dbReference type="CDD" id="cd17932">
    <property type="entry name" value="DEXQc_UvrD"/>
    <property type="match status" value="1"/>
</dbReference>
<proteinExistence type="inferred from homology"/>
<dbReference type="Gene3D" id="1.10.10.160">
    <property type="match status" value="1"/>
</dbReference>
<comment type="catalytic activity">
    <reaction evidence="8">
        <text>Couples ATP hydrolysis with the unwinding of duplex DNA by translocating in the 3'-5' direction.</text>
        <dbReference type="EC" id="5.6.2.4"/>
    </reaction>
</comment>
<dbReference type="InterPro" id="IPR013986">
    <property type="entry name" value="DExx_box_DNA_helicase_dom_sf"/>
</dbReference>
<dbReference type="PANTHER" id="PTHR11070">
    <property type="entry name" value="UVRD / RECB / PCRA DNA HELICASE FAMILY MEMBER"/>
    <property type="match status" value="1"/>
</dbReference>
<accession>A0ABP7MKI6</accession>
<dbReference type="InterPro" id="IPR014017">
    <property type="entry name" value="DNA_helicase_UvrD-like_C"/>
</dbReference>
<evidence type="ECO:0000256" key="6">
    <source>
        <dbReference type="ARBA" id="ARBA00023125"/>
    </source>
</evidence>
<name>A0ABP7MKI6_9ACTN</name>
<dbReference type="PANTHER" id="PTHR11070:SF2">
    <property type="entry name" value="ATP-DEPENDENT DNA HELICASE SRS2"/>
    <property type="match status" value="1"/>
</dbReference>
<gene>
    <name evidence="14" type="ORF">GCM10022244_38370</name>
</gene>
<evidence type="ECO:0000256" key="9">
    <source>
        <dbReference type="ARBA" id="ARBA00034808"/>
    </source>
</evidence>
<dbReference type="Gene3D" id="3.40.50.300">
    <property type="entry name" value="P-loop containing nucleotide triphosphate hydrolases"/>
    <property type="match status" value="2"/>
</dbReference>
<dbReference type="SUPFAM" id="SSF52540">
    <property type="entry name" value="P-loop containing nucleoside triphosphate hydrolases"/>
    <property type="match status" value="1"/>
</dbReference>
<protein>
    <recommendedName>
        <fullName evidence="9">DNA 3'-5' helicase</fullName>
        <ecNumber evidence="9">5.6.2.4</ecNumber>
    </recommendedName>
</protein>
<evidence type="ECO:0000256" key="10">
    <source>
        <dbReference type="ARBA" id="ARBA00048988"/>
    </source>
</evidence>
<evidence type="ECO:0000256" key="2">
    <source>
        <dbReference type="ARBA" id="ARBA00022741"/>
    </source>
</evidence>
<dbReference type="InterPro" id="IPR000212">
    <property type="entry name" value="DNA_helicase_UvrD/REP"/>
</dbReference>
<evidence type="ECO:0000313" key="14">
    <source>
        <dbReference type="EMBL" id="GAA3925172.1"/>
    </source>
</evidence>
<dbReference type="RefSeq" id="WP_345284373.1">
    <property type="nucleotide sequence ID" value="NZ_BAABAJ010000011.1"/>
</dbReference>
<dbReference type="EC" id="5.6.2.4" evidence="9"/>